<gene>
    <name evidence="2" type="ORF">FKW44_011048</name>
</gene>
<keyword evidence="3" id="KW-1185">Reference proteome</keyword>
<dbReference type="EMBL" id="CP045896">
    <property type="protein sequence ID" value="QQP50144.1"/>
    <property type="molecule type" value="Genomic_DNA"/>
</dbReference>
<evidence type="ECO:0000313" key="3">
    <source>
        <dbReference type="Proteomes" id="UP000595437"/>
    </source>
</evidence>
<evidence type="ECO:0000313" key="2">
    <source>
        <dbReference type="EMBL" id="QQP50144.1"/>
    </source>
</evidence>
<dbReference type="Proteomes" id="UP000595437">
    <property type="component" value="Chromosome 7"/>
</dbReference>
<proteinExistence type="predicted"/>
<accession>A0A7T8HHQ1</accession>
<sequence length="224" mass="24668">KESPLREYGSHGSLDVLSRMDPPPMAVSTLVRKGTGVNGAWGAGRRTVRQERRHTLTRRPLHITPITPTTLHPHQSPRRKTFSTTPPSLRNSGVTPRSTPRKTPITDLPSGIRFLLHQRLLLLLLTSSHHDTHVVGLASLRPPAPFQDPEDRHRRRFFAHYDIASVCASLSPSGHLKTLERRNTTTGASAASAALRHSRDTSSDASPTPDADQGDHISNSLVLR</sequence>
<evidence type="ECO:0000256" key="1">
    <source>
        <dbReference type="SAM" id="MobiDB-lite"/>
    </source>
</evidence>
<reference evidence="3" key="1">
    <citation type="submission" date="2021-01" db="EMBL/GenBank/DDBJ databases">
        <title>Caligus Genome Assembly.</title>
        <authorList>
            <person name="Gallardo-Escarate C."/>
        </authorList>
    </citation>
    <scope>NUCLEOTIDE SEQUENCE [LARGE SCALE GENOMIC DNA]</scope>
</reference>
<name>A0A7T8HHQ1_CALRO</name>
<dbReference type="AlphaFoldDB" id="A0A7T8HHQ1"/>
<feature type="non-terminal residue" evidence="2">
    <location>
        <position position="1"/>
    </location>
</feature>
<feature type="region of interest" description="Disordered" evidence="1">
    <location>
        <begin position="1"/>
        <end position="23"/>
    </location>
</feature>
<feature type="compositionally biased region" description="Low complexity" evidence="1">
    <location>
        <begin position="63"/>
        <end position="73"/>
    </location>
</feature>
<organism evidence="2 3">
    <name type="scientific">Caligus rogercresseyi</name>
    <name type="common">Sea louse</name>
    <dbReference type="NCBI Taxonomy" id="217165"/>
    <lineage>
        <taxon>Eukaryota</taxon>
        <taxon>Metazoa</taxon>
        <taxon>Ecdysozoa</taxon>
        <taxon>Arthropoda</taxon>
        <taxon>Crustacea</taxon>
        <taxon>Multicrustacea</taxon>
        <taxon>Hexanauplia</taxon>
        <taxon>Copepoda</taxon>
        <taxon>Siphonostomatoida</taxon>
        <taxon>Caligidae</taxon>
        <taxon>Caligus</taxon>
    </lineage>
</organism>
<protein>
    <submittedName>
        <fullName evidence="2">Uncharacterized protein</fullName>
    </submittedName>
</protein>
<feature type="compositionally biased region" description="Polar residues" evidence="1">
    <location>
        <begin position="82"/>
        <end position="98"/>
    </location>
</feature>
<feature type="region of interest" description="Disordered" evidence="1">
    <location>
        <begin position="184"/>
        <end position="224"/>
    </location>
</feature>
<feature type="region of interest" description="Disordered" evidence="1">
    <location>
        <begin position="63"/>
        <end position="105"/>
    </location>
</feature>